<evidence type="ECO:0000256" key="1">
    <source>
        <dbReference type="SAM" id="Phobius"/>
    </source>
</evidence>
<dbReference type="EMBL" id="CP000663">
    <property type="protein sequence ID" value="ABP73012.1"/>
    <property type="molecule type" value="Genomic_DNA"/>
</dbReference>
<accession>A4X048</accession>
<feature type="transmembrane region" description="Helical" evidence="1">
    <location>
        <begin position="114"/>
        <end position="131"/>
    </location>
</feature>
<keyword evidence="1" id="KW-0472">Membrane</keyword>
<evidence type="ECO:0000313" key="2">
    <source>
        <dbReference type="EMBL" id="ABP73012.1"/>
    </source>
</evidence>
<feature type="transmembrane region" description="Helical" evidence="1">
    <location>
        <begin position="56"/>
        <end position="75"/>
    </location>
</feature>
<feature type="transmembrane region" description="Helical" evidence="1">
    <location>
        <begin position="81"/>
        <end position="107"/>
    </location>
</feature>
<dbReference type="BioCyc" id="RSPH349102:G1G8M-4294-MONOMER"/>
<geneLocation type="plasmid" evidence="2">
    <name>pRSPA02</name>
</geneLocation>
<dbReference type="HOGENOM" id="CLU_158649_0_0_5"/>
<sequence length="132" mass="14348">MILTLLSPSLSAVMAALVYMHGLRRQKQNSRLCENPAWAARFDELRPNALRRGRRLMAVEAAYLIFVLTLAGTGLNHEPAGASFVTLILALANAGAVALLAITFMAVVPCRRHLVLPPLLIVVFGAMYPILN</sequence>
<feature type="transmembrane region" description="Helical" evidence="1">
    <location>
        <begin position="6"/>
        <end position="23"/>
    </location>
</feature>
<dbReference type="KEGG" id="rsq:Rsph17025_4161"/>
<dbReference type="AlphaFoldDB" id="A4X048"/>
<name>A4X048_CERS5</name>
<gene>
    <name evidence="2" type="ordered locus">Rsph17025_4161</name>
</gene>
<proteinExistence type="predicted"/>
<keyword evidence="1" id="KW-0812">Transmembrane</keyword>
<organism evidence="2">
    <name type="scientific">Cereibacter sphaeroides (strain ATCC 17025 / ATH 2.4.3)</name>
    <name type="common">Rhodobacter sphaeroides</name>
    <dbReference type="NCBI Taxonomy" id="349102"/>
    <lineage>
        <taxon>Bacteria</taxon>
        <taxon>Pseudomonadati</taxon>
        <taxon>Pseudomonadota</taxon>
        <taxon>Alphaproteobacteria</taxon>
        <taxon>Rhodobacterales</taxon>
        <taxon>Paracoccaceae</taxon>
        <taxon>Cereibacter</taxon>
    </lineage>
</organism>
<keyword evidence="1" id="KW-1133">Transmembrane helix</keyword>
<keyword evidence="2" id="KW-0614">Plasmid</keyword>
<protein>
    <submittedName>
        <fullName evidence="2">Uncharacterized protein</fullName>
    </submittedName>
</protein>
<reference evidence="2" key="1">
    <citation type="submission" date="2007-04" db="EMBL/GenBank/DDBJ databases">
        <title>Complete sequence of plasmid pRSPA02 of Rhodobacter sphaeroides ATCC 17025.</title>
        <authorList>
            <consortium name="US DOE Joint Genome Institute"/>
            <person name="Copeland A."/>
            <person name="Lucas S."/>
            <person name="Lapidus A."/>
            <person name="Barry K."/>
            <person name="Detter J.C."/>
            <person name="Glavina del Rio T."/>
            <person name="Hammon N."/>
            <person name="Israni S."/>
            <person name="Dalin E."/>
            <person name="Tice H."/>
            <person name="Pitluck S."/>
            <person name="Chertkov O."/>
            <person name="Brettin T."/>
            <person name="Bruce D."/>
            <person name="Han C."/>
            <person name="Schmutz J."/>
            <person name="Larimer F."/>
            <person name="Land M."/>
            <person name="Hauser L."/>
            <person name="Kyrpides N."/>
            <person name="Kim E."/>
            <person name="Richardson P."/>
            <person name="Mackenzie C."/>
            <person name="Choudhary M."/>
            <person name="Donohue T.J."/>
            <person name="Kaplan S."/>
        </authorList>
    </citation>
    <scope>NUCLEOTIDE SEQUENCE [LARGE SCALE GENOMIC DNA]</scope>
    <source>
        <strain evidence="2">ATCC 17025</strain>
        <plasmid evidence="2">pRSPA02</plasmid>
    </source>
</reference>